<feature type="transmembrane region" description="Helical" evidence="1">
    <location>
        <begin position="31"/>
        <end position="51"/>
    </location>
</feature>
<protein>
    <submittedName>
        <fullName evidence="2">Stage III sporulation protein AD</fullName>
    </submittedName>
</protein>
<keyword evidence="1" id="KW-0812">Transmembrane</keyword>
<dbReference type="EMBL" id="JAHLFH010000170">
    <property type="protein sequence ID" value="MBU3820299.1"/>
    <property type="molecule type" value="Genomic_DNA"/>
</dbReference>
<comment type="caution">
    <text evidence="2">The sequence shown here is derived from an EMBL/GenBank/DDBJ whole genome shotgun (WGS) entry which is preliminary data.</text>
</comment>
<gene>
    <name evidence="2" type="ORF">H9864_08045</name>
</gene>
<feature type="transmembrane region" description="Helical" evidence="1">
    <location>
        <begin position="6"/>
        <end position="24"/>
    </location>
</feature>
<accession>A0A9E2NST1</accession>
<organism evidence="2 3">
    <name type="scientific">Candidatus Faecalibacterium intestinavium</name>
    <dbReference type="NCBI Taxonomy" id="2838580"/>
    <lineage>
        <taxon>Bacteria</taxon>
        <taxon>Bacillati</taxon>
        <taxon>Bacillota</taxon>
        <taxon>Clostridia</taxon>
        <taxon>Eubacteriales</taxon>
        <taxon>Oscillospiraceae</taxon>
        <taxon>Faecalibacterium</taxon>
    </lineage>
</organism>
<reference evidence="2" key="1">
    <citation type="journal article" date="2021" name="PeerJ">
        <title>Extensive microbial diversity within the chicken gut microbiome revealed by metagenomics and culture.</title>
        <authorList>
            <person name="Gilroy R."/>
            <person name="Ravi A."/>
            <person name="Getino M."/>
            <person name="Pursley I."/>
            <person name="Horton D.L."/>
            <person name="Alikhan N.F."/>
            <person name="Baker D."/>
            <person name="Gharbi K."/>
            <person name="Hall N."/>
            <person name="Watson M."/>
            <person name="Adriaenssens E.M."/>
            <person name="Foster-Nyarko E."/>
            <person name="Jarju S."/>
            <person name="Secka A."/>
            <person name="Antonio M."/>
            <person name="Oren A."/>
            <person name="Chaudhuri R.R."/>
            <person name="La Ragione R."/>
            <person name="Hildebrand F."/>
            <person name="Pallen M.J."/>
        </authorList>
    </citation>
    <scope>NUCLEOTIDE SEQUENCE</scope>
    <source>
        <strain evidence="2">742</strain>
    </source>
</reference>
<keyword evidence="1" id="KW-0472">Membrane</keyword>
<evidence type="ECO:0000313" key="3">
    <source>
        <dbReference type="Proteomes" id="UP000824178"/>
    </source>
</evidence>
<name>A0A9E2NST1_9FIRM</name>
<proteinExistence type="predicted"/>
<evidence type="ECO:0000313" key="2">
    <source>
        <dbReference type="EMBL" id="MBU3820299.1"/>
    </source>
</evidence>
<reference evidence="2" key="2">
    <citation type="submission" date="2021-04" db="EMBL/GenBank/DDBJ databases">
        <authorList>
            <person name="Gilroy R."/>
        </authorList>
    </citation>
    <scope>NUCLEOTIDE SEQUENCE</scope>
    <source>
        <strain evidence="2">742</strain>
    </source>
</reference>
<sequence length="130" mass="13531">MSEVGGLIPTLGLAVLAALIYGLLHKVSPPFALLFSMATGVFLLVRLASALQGVVQGIQALAGQVNGEAFRCLLRCAGILLLTDYAGALCDEAGAESLAWCTSLAGRVLMLAALWPMLEEVCGLIWELTG</sequence>
<dbReference type="AlphaFoldDB" id="A0A9E2NST1"/>
<keyword evidence="1" id="KW-1133">Transmembrane helix</keyword>
<evidence type="ECO:0000256" key="1">
    <source>
        <dbReference type="SAM" id="Phobius"/>
    </source>
</evidence>
<dbReference type="Proteomes" id="UP000824178">
    <property type="component" value="Unassembled WGS sequence"/>
</dbReference>